<keyword evidence="5" id="KW-0482">Metalloprotease</keyword>
<keyword evidence="4" id="KW-0862">Zinc</keyword>
<reference evidence="7 8" key="1">
    <citation type="submission" date="2024-09" db="EMBL/GenBank/DDBJ databases">
        <authorList>
            <person name="Sun Q."/>
            <person name="Mori K."/>
        </authorList>
    </citation>
    <scope>NUCLEOTIDE SEQUENCE [LARGE SCALE GENOMIC DNA]</scope>
    <source>
        <strain evidence="7 8">JCM 13503</strain>
    </source>
</reference>
<feature type="domain" description="JAB" evidence="6">
    <location>
        <begin position="24"/>
        <end position="121"/>
    </location>
</feature>
<dbReference type="EMBL" id="JBHLYR010000060">
    <property type="protein sequence ID" value="MFB9994376.1"/>
    <property type="molecule type" value="Genomic_DNA"/>
</dbReference>
<evidence type="ECO:0000256" key="5">
    <source>
        <dbReference type="ARBA" id="ARBA00023049"/>
    </source>
</evidence>
<evidence type="ECO:0000256" key="4">
    <source>
        <dbReference type="ARBA" id="ARBA00022833"/>
    </source>
</evidence>
<accession>A0ABV6B674</accession>
<evidence type="ECO:0000256" key="1">
    <source>
        <dbReference type="ARBA" id="ARBA00022670"/>
    </source>
</evidence>
<dbReference type="CDD" id="cd08070">
    <property type="entry name" value="MPN_like"/>
    <property type="match status" value="1"/>
</dbReference>
<gene>
    <name evidence="7" type="ORF">ACFFLM_20670</name>
</gene>
<dbReference type="InterPro" id="IPR028090">
    <property type="entry name" value="JAB_dom_prok"/>
</dbReference>
<evidence type="ECO:0000256" key="3">
    <source>
        <dbReference type="ARBA" id="ARBA00022801"/>
    </source>
</evidence>
<keyword evidence="3" id="KW-0378">Hydrolase</keyword>
<keyword evidence="2" id="KW-0479">Metal-binding</keyword>
<evidence type="ECO:0000313" key="8">
    <source>
        <dbReference type="Proteomes" id="UP001589733"/>
    </source>
</evidence>
<dbReference type="PANTHER" id="PTHR34858">
    <property type="entry name" value="CYSO-CYSTEINE PEPTIDASE"/>
    <property type="match status" value="1"/>
</dbReference>
<evidence type="ECO:0000313" key="7">
    <source>
        <dbReference type="EMBL" id="MFB9994376.1"/>
    </source>
</evidence>
<dbReference type="PANTHER" id="PTHR34858:SF1">
    <property type="entry name" value="CYSO-CYSTEINE PEPTIDASE"/>
    <property type="match status" value="1"/>
</dbReference>
<dbReference type="Gene3D" id="3.40.140.10">
    <property type="entry name" value="Cytidine Deaminase, domain 2"/>
    <property type="match status" value="1"/>
</dbReference>
<dbReference type="InterPro" id="IPR051929">
    <property type="entry name" value="VirAsm_ModProt"/>
</dbReference>
<protein>
    <submittedName>
        <fullName evidence="7">M67 family metallopeptidase</fullName>
    </submittedName>
</protein>
<keyword evidence="1" id="KW-0645">Protease</keyword>
<proteinExistence type="predicted"/>
<name>A0ABV6B674_9DEIO</name>
<dbReference type="RefSeq" id="WP_380015009.1">
    <property type="nucleotide sequence ID" value="NZ_JBHLYR010000060.1"/>
</dbReference>
<keyword evidence="8" id="KW-1185">Reference proteome</keyword>
<evidence type="ECO:0000259" key="6">
    <source>
        <dbReference type="Pfam" id="PF14464"/>
    </source>
</evidence>
<evidence type="ECO:0000256" key="2">
    <source>
        <dbReference type="ARBA" id="ARBA00022723"/>
    </source>
</evidence>
<dbReference type="Proteomes" id="UP001589733">
    <property type="component" value="Unassembled WGS sequence"/>
</dbReference>
<dbReference type="SUPFAM" id="SSF102712">
    <property type="entry name" value="JAB1/MPN domain"/>
    <property type="match status" value="1"/>
</dbReference>
<dbReference type="Pfam" id="PF14464">
    <property type="entry name" value="Prok-JAB"/>
    <property type="match status" value="1"/>
</dbReference>
<organism evidence="7 8">
    <name type="scientific">Deinococcus oregonensis</name>
    <dbReference type="NCBI Taxonomy" id="1805970"/>
    <lineage>
        <taxon>Bacteria</taxon>
        <taxon>Thermotogati</taxon>
        <taxon>Deinococcota</taxon>
        <taxon>Deinococci</taxon>
        <taxon>Deinococcales</taxon>
        <taxon>Deinococcaceae</taxon>
        <taxon>Deinococcus</taxon>
    </lineage>
</organism>
<sequence length="149" mass="15800">MTDPPDLTDSVVPVPTVLHLPHVLEGALWSHARRDAPAECVGAIGGHRRPDGLHALTLYPLPNIAPDPARHYLADPGHLLRALKAMHSEGLSLVALYHSHPNGPATPSRTDTQLAAYPVPYLIADLRGGSLLGYSLPEGRAVQIVSDAG</sequence>
<comment type="caution">
    <text evidence="7">The sequence shown here is derived from an EMBL/GenBank/DDBJ whole genome shotgun (WGS) entry which is preliminary data.</text>
</comment>